<protein>
    <recommendedName>
        <fullName evidence="4">Gylcosyl hydrolase 115 C-terminal domain-containing protein</fullName>
    </recommendedName>
</protein>
<organism evidence="2 3">
    <name type="scientific">candidate division KD3-62 bacterium DG_56</name>
    <dbReference type="NCBI Taxonomy" id="1704032"/>
    <lineage>
        <taxon>Bacteria</taxon>
        <taxon>candidate division KD3-62</taxon>
    </lineage>
</organism>
<evidence type="ECO:0000256" key="1">
    <source>
        <dbReference type="SAM" id="SignalP"/>
    </source>
</evidence>
<dbReference type="InterPro" id="IPR006311">
    <property type="entry name" value="TAT_signal"/>
</dbReference>
<evidence type="ECO:0000313" key="3">
    <source>
        <dbReference type="Proteomes" id="UP000052020"/>
    </source>
</evidence>
<dbReference type="AlphaFoldDB" id="A0A0S7XQN8"/>
<evidence type="ECO:0000313" key="2">
    <source>
        <dbReference type="EMBL" id="KPJ64782.1"/>
    </source>
</evidence>
<feature type="signal peptide" evidence="1">
    <location>
        <begin position="1"/>
        <end position="35"/>
    </location>
</feature>
<dbReference type="EMBL" id="LIZY01000007">
    <property type="protein sequence ID" value="KPJ64782.1"/>
    <property type="molecule type" value="Genomic_DNA"/>
</dbReference>
<proteinExistence type="predicted"/>
<reference evidence="2 3" key="1">
    <citation type="journal article" date="2015" name="Microbiome">
        <title>Genomic resolution of linkages in carbon, nitrogen, and sulfur cycling among widespread estuary sediment bacteria.</title>
        <authorList>
            <person name="Baker B.J."/>
            <person name="Lazar C.S."/>
            <person name="Teske A.P."/>
            <person name="Dick G.J."/>
        </authorList>
    </citation>
    <scope>NUCLEOTIDE SEQUENCE [LARGE SCALE GENOMIC DNA]</scope>
    <source>
        <strain evidence="2">DG_56</strain>
    </source>
</reference>
<name>A0A0S7XQN8_9BACT</name>
<accession>A0A0S7XQN8</accession>
<dbReference type="Proteomes" id="UP000052020">
    <property type="component" value="Unassembled WGS sequence"/>
</dbReference>
<feature type="chain" id="PRO_5006640195" description="Gylcosyl hydrolase 115 C-terminal domain-containing protein" evidence="1">
    <location>
        <begin position="36"/>
        <end position="218"/>
    </location>
</feature>
<comment type="caution">
    <text evidence="2">The sequence shown here is derived from an EMBL/GenBank/DDBJ whole genome shotgun (WGS) entry which is preliminary data.</text>
</comment>
<gene>
    <name evidence="2" type="ORF">AMK68_00600</name>
</gene>
<dbReference type="PROSITE" id="PS51318">
    <property type="entry name" value="TAT"/>
    <property type="match status" value="1"/>
</dbReference>
<evidence type="ECO:0008006" key="4">
    <source>
        <dbReference type="Google" id="ProtNLM"/>
    </source>
</evidence>
<sequence>MRHNQQHQARRLFFAALAGTAVALGAGCFADGAWAVPTKVTWEAEKPANREAPWTVKAASKNDIKKKLVAGTGYIRHPMLWPPKERPKDAKVPPKRLVYEFTAPKTATYYFWAKVWWYDECSNSFWVGFDKDVPAADWISLSFKERAPKEKTYVFGEDATYKRWHWVRYHSGDLATGGGVRLTKGKHKLYVRAREDGLSMDRFLLISDRDYIAVGQYG</sequence>
<dbReference type="PROSITE" id="PS51257">
    <property type="entry name" value="PROKAR_LIPOPROTEIN"/>
    <property type="match status" value="1"/>
</dbReference>
<keyword evidence="1" id="KW-0732">Signal</keyword>